<keyword evidence="1" id="KW-0472">Membrane</keyword>
<evidence type="ECO:0000313" key="2">
    <source>
        <dbReference type="EMBL" id="GAA2872294.1"/>
    </source>
</evidence>
<sequence>MTVRISPVIPTVASLLLAALWGLSVFAGWGMEAFCSDGGCAARLDRVAALSALFAVVAACCTAGAWLLPGVRGDEERCTVLLVAAVTAWLLAEGVLFVGGVIAGHSS</sequence>
<feature type="transmembrane region" description="Helical" evidence="1">
    <location>
        <begin position="12"/>
        <end position="35"/>
    </location>
</feature>
<comment type="caution">
    <text evidence="2">The sequence shown here is derived from an EMBL/GenBank/DDBJ whole genome shotgun (WGS) entry which is preliminary data.</text>
</comment>
<dbReference type="EMBL" id="BAAAVI010000021">
    <property type="protein sequence ID" value="GAA2872294.1"/>
    <property type="molecule type" value="Genomic_DNA"/>
</dbReference>
<keyword evidence="1" id="KW-1133">Transmembrane helix</keyword>
<proteinExistence type="predicted"/>
<keyword evidence="3" id="KW-1185">Reference proteome</keyword>
<evidence type="ECO:0008006" key="4">
    <source>
        <dbReference type="Google" id="ProtNLM"/>
    </source>
</evidence>
<reference evidence="3" key="1">
    <citation type="journal article" date="2019" name="Int. J. Syst. Evol. Microbiol.">
        <title>The Global Catalogue of Microorganisms (GCM) 10K type strain sequencing project: providing services to taxonomists for standard genome sequencing and annotation.</title>
        <authorList>
            <consortium name="The Broad Institute Genomics Platform"/>
            <consortium name="The Broad Institute Genome Sequencing Center for Infectious Disease"/>
            <person name="Wu L."/>
            <person name="Ma J."/>
        </authorList>
    </citation>
    <scope>NUCLEOTIDE SEQUENCE [LARGE SCALE GENOMIC DNA]</scope>
    <source>
        <strain evidence="3">JCM 6242</strain>
    </source>
</reference>
<protein>
    <recommendedName>
        <fullName evidence="4">Lipoprotein</fullName>
    </recommendedName>
</protein>
<feature type="transmembrane region" description="Helical" evidence="1">
    <location>
        <begin position="80"/>
        <end position="103"/>
    </location>
</feature>
<feature type="transmembrane region" description="Helical" evidence="1">
    <location>
        <begin position="47"/>
        <end position="68"/>
    </location>
</feature>
<dbReference type="Proteomes" id="UP001500831">
    <property type="component" value="Unassembled WGS sequence"/>
</dbReference>
<dbReference type="RefSeq" id="WP_344972122.1">
    <property type="nucleotide sequence ID" value="NZ_BAAAVI010000021.1"/>
</dbReference>
<evidence type="ECO:0000256" key="1">
    <source>
        <dbReference type="SAM" id="Phobius"/>
    </source>
</evidence>
<accession>A0ABP6IDE2</accession>
<organism evidence="2 3">
    <name type="scientific">Streptosporangium fragile</name>
    <dbReference type="NCBI Taxonomy" id="46186"/>
    <lineage>
        <taxon>Bacteria</taxon>
        <taxon>Bacillati</taxon>
        <taxon>Actinomycetota</taxon>
        <taxon>Actinomycetes</taxon>
        <taxon>Streptosporangiales</taxon>
        <taxon>Streptosporangiaceae</taxon>
        <taxon>Streptosporangium</taxon>
    </lineage>
</organism>
<name>A0ABP6IDE2_9ACTN</name>
<evidence type="ECO:0000313" key="3">
    <source>
        <dbReference type="Proteomes" id="UP001500831"/>
    </source>
</evidence>
<keyword evidence="1" id="KW-0812">Transmembrane</keyword>
<gene>
    <name evidence="2" type="ORF">GCM10010517_32610</name>
</gene>